<evidence type="ECO:0000256" key="1">
    <source>
        <dbReference type="SAM" id="MobiDB-lite"/>
    </source>
</evidence>
<name>K0TFX5_THAOC</name>
<feature type="compositionally biased region" description="Basic and acidic residues" evidence="1">
    <location>
        <begin position="886"/>
        <end position="899"/>
    </location>
</feature>
<feature type="region of interest" description="Disordered" evidence="1">
    <location>
        <begin position="18"/>
        <end position="69"/>
    </location>
</feature>
<dbReference type="AlphaFoldDB" id="K0TFX5"/>
<comment type="caution">
    <text evidence="2">The sequence shown here is derived from an EMBL/GenBank/DDBJ whole genome shotgun (WGS) entry which is preliminary data.</text>
</comment>
<dbReference type="OMA" id="KHTPANI"/>
<feature type="compositionally biased region" description="Basic and acidic residues" evidence="1">
    <location>
        <begin position="32"/>
        <end position="59"/>
    </location>
</feature>
<feature type="region of interest" description="Disordered" evidence="1">
    <location>
        <begin position="604"/>
        <end position="639"/>
    </location>
</feature>
<sequence length="907" mass="99821">MVATTKAPKRNVELTEREIKIMKKNEAGVLRHSNEDKRGDEDDAENSERSQFEQRETCREPALQAQYQPLRTNESEAELLQYYASAQSSVFPPGSAMAQMALRQNQGEESGMGSLHSGEEIAPLNPQAQSTTVQASQRFQPTAEGRRSATLQSIFEDYQPTLHRQETALGTGVEIDRQGNEGVPHEGQMEGPDPLPATVEHESSGQTLSEFPFFFDGYAAWVCRHCSHLPAYYRGGNYVWQSAQPPPNPFVDMHLRTCPGLNPNLLPLPVQAQLARQIEQRSGALGMMQQTFGGPGRRESIQTLDRALPSWQERGQTAELPDPPGRSPQTSNAYRQERPSSQGYMQSVPHPRDTSGAFSAEGMGVSYSFQPQYQSQGGPGTHFSPPFRTETTQSSLPSQLPTASSPKPRRRKTGKGKGITPKGRQTDDVTYRSSLEFLTKKSQSLARPQIEGSDIGQSLIEQSDATLLTDYFYHMMKQLVVCRFSESDRKTRGGKRENVNLGYGGLQCIHCIRAQSARKFYWSTVDRLANSFAEIPAHVMKCKHCPDNVKDALLILKGRHPEQMQSLPRGSQKVFFRRMWRRLHDGDGDASVVSGSISVATTRQSEAIARRRSRQSIDPPAGGSMVRSPAVPSGTAASMLSRSSMESHGVCFPASSSSASATTSVGILPQASRVLLAIHEDKDWLSDMDCFVRNNIEVFSSNPLDVENAAADRKYPIKLGQVGIRCIHCASSTGGARGAAVAYPYSISGIYESVREFQRLHLEHCPHLPAELKETSKRLGSGASSLSSVLRRYYVQAARALGLYDTTDSGIKVGATPVPMSTSGFQPPAAGVDIDRKRRADYVDSSKEPQSKRLRTSETDSRSGRFFEVPTYDQAAGFRNVPKPEAPSKKRDSDARGEDAPEGPFPI</sequence>
<feature type="compositionally biased region" description="Polar residues" evidence="1">
    <location>
        <begin position="389"/>
        <end position="405"/>
    </location>
</feature>
<evidence type="ECO:0000313" key="3">
    <source>
        <dbReference type="Proteomes" id="UP000266841"/>
    </source>
</evidence>
<keyword evidence="3" id="KW-1185">Reference proteome</keyword>
<gene>
    <name evidence="2" type="ORF">THAOC_09315</name>
</gene>
<dbReference type="eggNOG" id="ENOG502SM3C">
    <property type="taxonomic scope" value="Eukaryota"/>
</dbReference>
<feature type="compositionally biased region" description="Polar residues" evidence="1">
    <location>
        <begin position="367"/>
        <end position="376"/>
    </location>
</feature>
<reference evidence="2 3" key="1">
    <citation type="journal article" date="2012" name="Genome Biol.">
        <title>Genome and low-iron response of an oceanic diatom adapted to chronic iron limitation.</title>
        <authorList>
            <person name="Lommer M."/>
            <person name="Specht M."/>
            <person name="Roy A.S."/>
            <person name="Kraemer L."/>
            <person name="Andreson R."/>
            <person name="Gutowska M.A."/>
            <person name="Wolf J."/>
            <person name="Bergner S.V."/>
            <person name="Schilhabel M.B."/>
            <person name="Klostermeier U.C."/>
            <person name="Beiko R.G."/>
            <person name="Rosenstiel P."/>
            <person name="Hippler M."/>
            <person name="Laroche J."/>
        </authorList>
    </citation>
    <scope>NUCLEOTIDE SEQUENCE [LARGE SCALE GENOMIC DNA]</scope>
    <source>
        <strain evidence="2 3">CCMP1005</strain>
    </source>
</reference>
<feature type="region of interest" description="Disordered" evidence="1">
    <location>
        <begin position="312"/>
        <end position="431"/>
    </location>
</feature>
<accession>K0TFX5</accession>
<protein>
    <submittedName>
        <fullName evidence="2">Uncharacterized protein</fullName>
    </submittedName>
</protein>
<feature type="region of interest" description="Disordered" evidence="1">
    <location>
        <begin position="815"/>
        <end position="907"/>
    </location>
</feature>
<feature type="compositionally biased region" description="Basic and acidic residues" evidence="1">
    <location>
        <begin position="833"/>
        <end position="865"/>
    </location>
</feature>
<organism evidence="2 3">
    <name type="scientific">Thalassiosira oceanica</name>
    <name type="common">Marine diatom</name>
    <dbReference type="NCBI Taxonomy" id="159749"/>
    <lineage>
        <taxon>Eukaryota</taxon>
        <taxon>Sar</taxon>
        <taxon>Stramenopiles</taxon>
        <taxon>Ochrophyta</taxon>
        <taxon>Bacillariophyta</taxon>
        <taxon>Coscinodiscophyceae</taxon>
        <taxon>Thalassiosirophycidae</taxon>
        <taxon>Thalassiosirales</taxon>
        <taxon>Thalassiosiraceae</taxon>
        <taxon>Thalassiosira</taxon>
    </lineage>
</organism>
<feature type="compositionally biased region" description="Polar residues" evidence="1">
    <location>
        <begin position="327"/>
        <end position="345"/>
    </location>
</feature>
<dbReference type="EMBL" id="AGNL01010077">
    <property type="protein sequence ID" value="EJK69432.1"/>
    <property type="molecule type" value="Genomic_DNA"/>
</dbReference>
<evidence type="ECO:0000313" key="2">
    <source>
        <dbReference type="EMBL" id="EJK69432.1"/>
    </source>
</evidence>
<dbReference type="OrthoDB" id="48150at2759"/>
<dbReference type="Proteomes" id="UP000266841">
    <property type="component" value="Unassembled WGS sequence"/>
</dbReference>
<proteinExistence type="predicted"/>